<evidence type="ECO:0000256" key="1">
    <source>
        <dbReference type="PROSITE-ProRule" id="PRU01005"/>
    </source>
</evidence>
<feature type="domain" description="ShKT" evidence="4">
    <location>
        <begin position="37"/>
        <end position="71"/>
    </location>
</feature>
<dbReference type="AlphaFoldDB" id="A0A4U5MIK6"/>
<protein>
    <recommendedName>
        <fullName evidence="4">ShKT domain-containing protein</fullName>
    </recommendedName>
</protein>
<dbReference type="Gene3D" id="1.10.10.1870">
    <property type="entry name" value="ShTK domain-like"/>
    <property type="match status" value="2"/>
</dbReference>
<feature type="signal peptide" evidence="3">
    <location>
        <begin position="1"/>
        <end position="17"/>
    </location>
</feature>
<dbReference type="PROSITE" id="PS51670">
    <property type="entry name" value="SHKT"/>
    <property type="match status" value="2"/>
</dbReference>
<dbReference type="PANTHER" id="PTHR21724">
    <property type="entry name" value="SHKT DOMAIN-CONTAINING PROTEIN"/>
    <property type="match status" value="1"/>
</dbReference>
<proteinExistence type="predicted"/>
<organism evidence="5 6">
    <name type="scientific">Steinernema carpocapsae</name>
    <name type="common">Entomopathogenic nematode</name>
    <dbReference type="NCBI Taxonomy" id="34508"/>
    <lineage>
        <taxon>Eukaryota</taxon>
        <taxon>Metazoa</taxon>
        <taxon>Ecdysozoa</taxon>
        <taxon>Nematoda</taxon>
        <taxon>Chromadorea</taxon>
        <taxon>Rhabditida</taxon>
        <taxon>Tylenchina</taxon>
        <taxon>Panagrolaimomorpha</taxon>
        <taxon>Strongyloidoidea</taxon>
        <taxon>Steinernematidae</taxon>
        <taxon>Steinernema</taxon>
    </lineage>
</organism>
<evidence type="ECO:0000256" key="3">
    <source>
        <dbReference type="SAM" id="SignalP"/>
    </source>
</evidence>
<feature type="compositionally biased region" description="Acidic residues" evidence="2">
    <location>
        <begin position="116"/>
        <end position="132"/>
    </location>
</feature>
<dbReference type="Pfam" id="PF01549">
    <property type="entry name" value="ShK"/>
    <property type="match status" value="3"/>
</dbReference>
<comment type="caution">
    <text evidence="5">The sequence shown here is derived from an EMBL/GenBank/DDBJ whole genome shotgun (WGS) entry which is preliminary data.</text>
</comment>
<evidence type="ECO:0000313" key="5">
    <source>
        <dbReference type="EMBL" id="TKR69197.1"/>
    </source>
</evidence>
<evidence type="ECO:0000259" key="4">
    <source>
        <dbReference type="PROSITE" id="PS51670"/>
    </source>
</evidence>
<gene>
    <name evidence="5" type="ORF">L596_021381</name>
</gene>
<dbReference type="InterPro" id="IPR003582">
    <property type="entry name" value="ShKT_dom"/>
</dbReference>
<sequence>MKTSILVLFCVLHSSLALLPFLSLTQDDALGLKEGECRDLAKNCFKQKKFCLAKMYVGVMQEKCAKTCGFCMDPVIEEKPEPEEVPEPAVEEVEEEVEKVPTTEATEAPEAPEVVTPEEEEELPMPEEEVTEEVQTTTEASTKPSKLFGGRFGSRKFGLPKGPFGKPKPKICRDRMSKTCSKFGHLCKNVNYTNLMRDICPQTCGLCKGSPQKPAIKSDIKTRWRLSLLKKARGVCRDHITSVECMLKKPMCHILSYRGLMSSQCKRTCGFC</sequence>
<dbReference type="PANTHER" id="PTHR21724:SF109">
    <property type="entry name" value="SHKT DOMAIN-CONTAINING PROTEIN"/>
    <property type="match status" value="1"/>
</dbReference>
<dbReference type="EMBL" id="AZBU02000007">
    <property type="protein sequence ID" value="TKR69197.1"/>
    <property type="molecule type" value="Genomic_DNA"/>
</dbReference>
<name>A0A4U5MIK6_STECR</name>
<reference evidence="5 6" key="1">
    <citation type="journal article" date="2015" name="Genome Biol.">
        <title>Comparative genomics of Steinernema reveals deeply conserved gene regulatory networks.</title>
        <authorList>
            <person name="Dillman A.R."/>
            <person name="Macchietto M."/>
            <person name="Porter C.F."/>
            <person name="Rogers A."/>
            <person name="Williams B."/>
            <person name="Antoshechkin I."/>
            <person name="Lee M.M."/>
            <person name="Goodwin Z."/>
            <person name="Lu X."/>
            <person name="Lewis E.E."/>
            <person name="Goodrich-Blair H."/>
            <person name="Stock S.P."/>
            <person name="Adams B.J."/>
            <person name="Sternberg P.W."/>
            <person name="Mortazavi A."/>
        </authorList>
    </citation>
    <scope>NUCLEOTIDE SEQUENCE [LARGE SCALE GENOMIC DNA]</scope>
    <source>
        <strain evidence="5 6">ALL</strain>
    </source>
</reference>
<dbReference type="Proteomes" id="UP000298663">
    <property type="component" value="Unassembled WGS sequence"/>
</dbReference>
<dbReference type="SMART" id="SM00254">
    <property type="entry name" value="ShKT"/>
    <property type="match status" value="3"/>
</dbReference>
<evidence type="ECO:0000313" key="6">
    <source>
        <dbReference type="Proteomes" id="UP000298663"/>
    </source>
</evidence>
<feature type="region of interest" description="Disordered" evidence="2">
    <location>
        <begin position="98"/>
        <end position="145"/>
    </location>
</feature>
<evidence type="ECO:0000256" key="2">
    <source>
        <dbReference type="SAM" id="MobiDB-lite"/>
    </source>
</evidence>
<feature type="chain" id="PRO_5020567425" description="ShKT domain-containing protein" evidence="3">
    <location>
        <begin position="18"/>
        <end position="272"/>
    </location>
</feature>
<accession>A0A4U5MIK6</accession>
<feature type="compositionally biased region" description="Low complexity" evidence="2">
    <location>
        <begin position="100"/>
        <end position="115"/>
    </location>
</feature>
<keyword evidence="1" id="KW-1015">Disulfide bond</keyword>
<dbReference type="OrthoDB" id="5863778at2759"/>
<keyword evidence="6" id="KW-1185">Reference proteome</keyword>
<comment type="caution">
    <text evidence="1">Lacks conserved residue(s) required for the propagation of feature annotation.</text>
</comment>
<keyword evidence="3" id="KW-0732">Signal</keyword>
<reference evidence="5 6" key="2">
    <citation type="journal article" date="2019" name="G3 (Bethesda)">
        <title>Hybrid Assembly of the Genome of the Entomopathogenic Nematode Steinernema carpocapsae Identifies the X-Chromosome.</title>
        <authorList>
            <person name="Serra L."/>
            <person name="Macchietto M."/>
            <person name="Macias-Munoz A."/>
            <person name="McGill C.J."/>
            <person name="Rodriguez I.M."/>
            <person name="Rodriguez B."/>
            <person name="Murad R."/>
            <person name="Mortazavi A."/>
        </authorList>
    </citation>
    <scope>NUCLEOTIDE SEQUENCE [LARGE SCALE GENOMIC DNA]</scope>
    <source>
        <strain evidence="5 6">ALL</strain>
    </source>
</reference>
<feature type="domain" description="ShKT" evidence="4">
    <location>
        <begin position="236"/>
        <end position="272"/>
    </location>
</feature>
<feature type="disulfide bond" evidence="1">
    <location>
        <begin position="37"/>
        <end position="71"/>
    </location>
</feature>
<dbReference type="Gene3D" id="1.10.10.1940">
    <property type="match status" value="1"/>
</dbReference>